<dbReference type="RefSeq" id="WP_098734491.1">
    <property type="nucleotide sequence ID" value="NZ_PDKW01000035.1"/>
</dbReference>
<dbReference type="Proteomes" id="UP000225379">
    <property type="component" value="Unassembled WGS sequence"/>
</dbReference>
<evidence type="ECO:0000313" key="1">
    <source>
        <dbReference type="EMBL" id="PGH59432.1"/>
    </source>
</evidence>
<name>A0A2B8BPT4_9PROT</name>
<sequence length="186" mass="21588">MQPFSATFLDTAARHLERILARIEIQAEDHLLSEGWLNHELYLAVRENRPDLFCSREPFYTFDFDRTVDRNDLDPAAMQRCKMDIYVWDKTGAELFIEAKLLTPLSAANAGRASLDTDYDRLVRGCNGRRQGLQLLYIHSVGKPLEEANDWITKRGGWARRQCDFEHRLVLNGDKTNTFRLLAWTV</sequence>
<evidence type="ECO:0000313" key="2">
    <source>
        <dbReference type="Proteomes" id="UP000225379"/>
    </source>
</evidence>
<keyword evidence="2" id="KW-1185">Reference proteome</keyword>
<proteinExistence type="predicted"/>
<organism evidence="1 2">
    <name type="scientific">Azospirillum palustre</name>
    <dbReference type="NCBI Taxonomy" id="2044885"/>
    <lineage>
        <taxon>Bacteria</taxon>
        <taxon>Pseudomonadati</taxon>
        <taxon>Pseudomonadota</taxon>
        <taxon>Alphaproteobacteria</taxon>
        <taxon>Rhodospirillales</taxon>
        <taxon>Azospirillaceae</taxon>
        <taxon>Azospirillum</taxon>
    </lineage>
</organism>
<comment type="caution">
    <text evidence="1">The sequence shown here is derived from an EMBL/GenBank/DDBJ whole genome shotgun (WGS) entry which is preliminary data.</text>
</comment>
<dbReference type="AlphaFoldDB" id="A0A2B8BPT4"/>
<gene>
    <name evidence="1" type="ORF">CRT60_00425</name>
</gene>
<accession>A0A2B8BPT4</accession>
<dbReference type="EMBL" id="PDKW01000035">
    <property type="protein sequence ID" value="PGH59432.1"/>
    <property type="molecule type" value="Genomic_DNA"/>
</dbReference>
<reference evidence="2" key="1">
    <citation type="submission" date="2017-10" db="EMBL/GenBank/DDBJ databases">
        <authorList>
            <person name="Kravchenko I.K."/>
            <person name="Grouzdev D.S."/>
        </authorList>
    </citation>
    <scope>NUCLEOTIDE SEQUENCE [LARGE SCALE GENOMIC DNA]</scope>
    <source>
        <strain evidence="2">B2</strain>
    </source>
</reference>
<protein>
    <submittedName>
        <fullName evidence="1">Uncharacterized protein</fullName>
    </submittedName>
</protein>